<reference evidence="4 5" key="1">
    <citation type="submission" date="2018-11" db="EMBL/GenBank/DDBJ databases">
        <title>Draft genome of Simplicispira Flexivirga sp. BO-16.</title>
        <authorList>
            <person name="Im W.T."/>
        </authorList>
    </citation>
    <scope>NUCLEOTIDE SEQUENCE [LARGE SCALE GENOMIC DNA]</scope>
    <source>
        <strain evidence="4 5">BO-16</strain>
    </source>
</reference>
<protein>
    <submittedName>
        <fullName evidence="4">SDR family oxidoreductase</fullName>
    </submittedName>
</protein>
<keyword evidence="5" id="KW-1185">Reference proteome</keyword>
<gene>
    <name evidence="4" type="ORF">EFY87_01300</name>
</gene>
<name>A0A3M9MKU7_9MICO</name>
<dbReference type="PRINTS" id="PR00080">
    <property type="entry name" value="SDRFAMILY"/>
</dbReference>
<dbReference type="PRINTS" id="PR00081">
    <property type="entry name" value="GDHRDH"/>
</dbReference>
<evidence type="ECO:0000313" key="4">
    <source>
        <dbReference type="EMBL" id="RNI25298.1"/>
    </source>
</evidence>
<dbReference type="InterPro" id="IPR002347">
    <property type="entry name" value="SDR_fam"/>
</dbReference>
<comment type="similarity">
    <text evidence="1 3">Belongs to the short-chain dehydrogenases/reductases (SDR) family.</text>
</comment>
<dbReference type="EMBL" id="RJJQ01000001">
    <property type="protein sequence ID" value="RNI25298.1"/>
    <property type="molecule type" value="Genomic_DNA"/>
</dbReference>
<sequence>MATALVTGASAGIGKTFATQLAQRGQDLVLVARTQSRLEELKAELEKRYSVSVEVLPADLSERLDIGAVADRLADASRPVDLLVNNAGFGLKLPFLRNDIRDEEEMLTVLVRAVMVLSHAAALSMRDRGHGAIVNVSSVAGYLASGTYSAAKSWVTVFSESLSSELRGSGVTVTALCPGFTRTEFHSRSGIRHNGFPDFMWLQADSLVEQCLADVDRGKVISIPSPQYKVVSAALRLLPRPIVRAGKLSRSHRPQ</sequence>
<dbReference type="OrthoDB" id="9797538at2"/>
<dbReference type="PANTHER" id="PTHR43086">
    <property type="entry name" value="VERY-LONG-CHAIN 3-OXOOACYL-COA REDUCTASE"/>
    <property type="match status" value="1"/>
</dbReference>
<evidence type="ECO:0000256" key="2">
    <source>
        <dbReference type="ARBA" id="ARBA00023002"/>
    </source>
</evidence>
<dbReference type="PANTHER" id="PTHR43086:SF3">
    <property type="entry name" value="NADP-DEPENDENT 3-HYDROXY ACID DEHYDROGENASE YDFG"/>
    <property type="match status" value="1"/>
</dbReference>
<comment type="caution">
    <text evidence="4">The sequence shown here is derived from an EMBL/GenBank/DDBJ whole genome shotgun (WGS) entry which is preliminary data.</text>
</comment>
<dbReference type="Proteomes" id="UP000271678">
    <property type="component" value="Unassembled WGS sequence"/>
</dbReference>
<dbReference type="GO" id="GO:0016491">
    <property type="term" value="F:oxidoreductase activity"/>
    <property type="evidence" value="ECO:0007669"/>
    <property type="project" value="UniProtKB-KW"/>
</dbReference>
<dbReference type="InterPro" id="IPR036291">
    <property type="entry name" value="NAD(P)-bd_dom_sf"/>
</dbReference>
<organism evidence="4 5">
    <name type="scientific">Flexivirga caeni</name>
    <dbReference type="NCBI Taxonomy" id="2294115"/>
    <lineage>
        <taxon>Bacteria</taxon>
        <taxon>Bacillati</taxon>
        <taxon>Actinomycetota</taxon>
        <taxon>Actinomycetes</taxon>
        <taxon>Micrococcales</taxon>
        <taxon>Dermacoccaceae</taxon>
        <taxon>Flexivirga</taxon>
    </lineage>
</organism>
<evidence type="ECO:0000313" key="5">
    <source>
        <dbReference type="Proteomes" id="UP000271678"/>
    </source>
</evidence>
<evidence type="ECO:0000256" key="1">
    <source>
        <dbReference type="ARBA" id="ARBA00006484"/>
    </source>
</evidence>
<dbReference type="PIRSF" id="PIRSF000126">
    <property type="entry name" value="11-beta-HSD1"/>
    <property type="match status" value="1"/>
</dbReference>
<dbReference type="Gene3D" id="3.40.50.720">
    <property type="entry name" value="NAD(P)-binding Rossmann-like Domain"/>
    <property type="match status" value="1"/>
</dbReference>
<evidence type="ECO:0000256" key="3">
    <source>
        <dbReference type="RuleBase" id="RU000363"/>
    </source>
</evidence>
<proteinExistence type="inferred from homology"/>
<dbReference type="AlphaFoldDB" id="A0A3M9MKU7"/>
<accession>A0A3M9MKU7</accession>
<keyword evidence="2" id="KW-0560">Oxidoreductase</keyword>
<dbReference type="RefSeq" id="WP_123269489.1">
    <property type="nucleotide sequence ID" value="NZ_RJJQ01000001.1"/>
</dbReference>
<dbReference type="SUPFAM" id="SSF51735">
    <property type="entry name" value="NAD(P)-binding Rossmann-fold domains"/>
    <property type="match status" value="1"/>
</dbReference>
<dbReference type="Pfam" id="PF00106">
    <property type="entry name" value="adh_short"/>
    <property type="match status" value="1"/>
</dbReference>